<evidence type="ECO:0000256" key="4">
    <source>
        <dbReference type="ARBA" id="ARBA00022741"/>
    </source>
</evidence>
<dbReference type="InterPro" id="IPR014017">
    <property type="entry name" value="DNA_helicase_UvrD-like_C"/>
</dbReference>
<comment type="miscellaneous">
    <text evidence="14">Despite having conserved helicase domains, this subunit does not have helicase activity.</text>
</comment>
<evidence type="ECO:0000256" key="14">
    <source>
        <dbReference type="HAMAP-Rule" id="MF_01452"/>
    </source>
</evidence>
<dbReference type="GO" id="GO:0003690">
    <property type="term" value="F:double-stranded DNA binding"/>
    <property type="evidence" value="ECO:0007669"/>
    <property type="project" value="UniProtKB-UniRule"/>
</dbReference>
<evidence type="ECO:0000313" key="16">
    <source>
        <dbReference type="EMBL" id="GGL46067.1"/>
    </source>
</evidence>
<gene>
    <name evidence="14 16" type="primary">addB</name>
    <name evidence="16" type="ORF">GCM10007968_07710</name>
</gene>
<dbReference type="GO" id="GO:0004386">
    <property type="term" value="F:helicase activity"/>
    <property type="evidence" value="ECO:0007669"/>
    <property type="project" value="UniProtKB-KW"/>
</dbReference>
<evidence type="ECO:0000256" key="6">
    <source>
        <dbReference type="ARBA" id="ARBA00022801"/>
    </source>
</evidence>
<dbReference type="EC" id="3.1.-.-" evidence="14"/>
<accession>A0A917S0Y3</accession>
<keyword evidence="3 14" id="KW-0479">Metal-binding</keyword>
<keyword evidence="9 14" id="KW-0067">ATP-binding</keyword>
<evidence type="ECO:0000313" key="17">
    <source>
        <dbReference type="Proteomes" id="UP000654670"/>
    </source>
</evidence>
<evidence type="ECO:0000256" key="1">
    <source>
        <dbReference type="ARBA" id="ARBA00022485"/>
    </source>
</evidence>
<dbReference type="PANTHER" id="PTHR30591:SF1">
    <property type="entry name" value="RECBCD ENZYME SUBUNIT RECC"/>
    <property type="match status" value="1"/>
</dbReference>
<proteinExistence type="inferred from homology"/>
<dbReference type="NCBIfam" id="TIGR02773">
    <property type="entry name" value="addB_Gpos"/>
    <property type="match status" value="1"/>
</dbReference>
<comment type="cofactor">
    <cofactor evidence="14">
        <name>[4Fe-4S] cluster</name>
        <dbReference type="ChEBI" id="CHEBI:49883"/>
    </cofactor>
    <text evidence="14">Binds 1 [4Fe-4S] cluster.</text>
</comment>
<evidence type="ECO:0000256" key="13">
    <source>
        <dbReference type="ARBA" id="ARBA00023204"/>
    </source>
</evidence>
<organism evidence="16 17">
    <name type="scientific">Sporolactobacillus putidus</name>
    <dbReference type="NCBI Taxonomy" id="492735"/>
    <lineage>
        <taxon>Bacteria</taxon>
        <taxon>Bacillati</taxon>
        <taxon>Bacillota</taxon>
        <taxon>Bacilli</taxon>
        <taxon>Bacillales</taxon>
        <taxon>Sporolactobacillaceae</taxon>
        <taxon>Sporolactobacillus</taxon>
    </lineage>
</organism>
<evidence type="ECO:0000256" key="8">
    <source>
        <dbReference type="ARBA" id="ARBA00022839"/>
    </source>
</evidence>
<keyword evidence="12 14" id="KW-0238">DNA-binding</keyword>
<name>A0A917S0Y3_9BACL</name>
<dbReference type="HAMAP" id="MF_01452">
    <property type="entry name" value="AddB_type1"/>
    <property type="match status" value="1"/>
</dbReference>
<feature type="domain" description="UvrD-like helicase C-terminal" evidence="15">
    <location>
        <begin position="278"/>
        <end position="641"/>
    </location>
</feature>
<keyword evidence="2 14" id="KW-0540">Nuclease</keyword>
<feature type="binding site" evidence="14">
    <location>
        <position position="1124"/>
    </location>
    <ligand>
        <name>[4Fe-4S] cluster</name>
        <dbReference type="ChEBI" id="CHEBI:49883"/>
    </ligand>
</feature>
<comment type="subunit">
    <text evidence="14">Heterodimer of AddA and AddB.</text>
</comment>
<feature type="binding site" evidence="14">
    <location>
        <position position="800"/>
    </location>
    <ligand>
        <name>[4Fe-4S] cluster</name>
        <dbReference type="ChEBI" id="CHEBI:49883"/>
    </ligand>
</feature>
<dbReference type="GO" id="GO:0046872">
    <property type="term" value="F:metal ion binding"/>
    <property type="evidence" value="ECO:0007669"/>
    <property type="project" value="UniProtKB-KW"/>
</dbReference>
<dbReference type="AlphaFoldDB" id="A0A917S0Y3"/>
<keyword evidence="4 14" id="KW-0547">Nucleotide-binding</keyword>
<keyword evidence="17" id="KW-1185">Reference proteome</keyword>
<comment type="function">
    <text evidence="14">The heterodimer acts as both an ATP-dependent DNA helicase and an ATP-dependent, dual-direction single-stranded exonuclease. Recognizes the chi site generating a DNA molecule suitable for the initiation of homologous recombination. The AddB subunit has 5' -&gt; 3' nuclease activity but not helicase activity.</text>
</comment>
<dbReference type="GO" id="GO:0051539">
    <property type="term" value="F:4 iron, 4 sulfur cluster binding"/>
    <property type="evidence" value="ECO:0007669"/>
    <property type="project" value="UniProtKB-KW"/>
</dbReference>
<evidence type="ECO:0000256" key="3">
    <source>
        <dbReference type="ARBA" id="ARBA00022723"/>
    </source>
</evidence>
<comment type="similarity">
    <text evidence="14">Belongs to the helicase family. AddB/RexB type 1 subfamily.</text>
</comment>
<comment type="caution">
    <text evidence="16">The sequence shown here is derived from an EMBL/GenBank/DDBJ whole genome shotgun (WGS) entry which is preliminary data.</text>
</comment>
<feature type="binding site" evidence="14">
    <location>
        <position position="1121"/>
    </location>
    <ligand>
        <name>[4Fe-4S] cluster</name>
        <dbReference type="ChEBI" id="CHEBI:49883"/>
    </ligand>
</feature>
<sequence>MSVRFILGRPGTGKTTACMEEARTLIRENPSGPPLIYLVPDHMTFSMEYAFAKTDGLGGMTRLNVFSISRLAFRVLQHSGGITRYHLNETGIAMLLRKIVEQNKGELHLFKKAAEQSGFYSLLGGTLAEFKRYCLTPDQIAERAASLDGEAADHLLLKDKLHDLSLVYRSFEWALAGKYVDSDDYLRLMTEKIAETDFLKNAEIWVDGFQTMTPEEQRVVGELMETSKRVTIVLGIDRVYDRLPDEFSVYRHPARLFLRLKEYAEDQNLELEPFVIKTEVLRAETSALRHLTRYFDQQHIRESQSMEGLELTEAVNRREEVEQTARDIVGLARDRGFRFRDMTVLVRNLGDYRDLIATIFADYGIPVFIDQKRPMRHHPLVELIRSALEAIQQNWRYEPVFRCVKTDLLIPPSSSLPAMREAMNELENYVMAYGIYGKNRWTAADPWSYRVYRGLEEDQREQTEKERAAQDRINRVRFLVAEPLASFERELKSASTVREKCTALYEFMMELAIPEKLERMAREAEREERLADAKEHGQVWNAVMDMLDQCVEGAGEENISLELFSKIIDTGLDTLEFALVPPALDQVLVGSMDRMRSSELKAVFLMGVNEGVIPAKPSEQGLFSDEDRGILEVSGMHVADGETGQMAAENELIFRALSLPKERLFLSFPLASEDGESLKPSPLIGRVKRMFPGLSARLSPAEPRLLPEEKQIDFINVPRKTIGFLASQIREWKNGYRIAGLWWDTYNWVIEQEKWGEEARHVLSALFSRNDERLSKETARALYGETIQASVSRMEQFNSCPFSQFASYGLRLREREVFQLAAPDIGQLFHMAIKRMTEQILQAHRQWSDLSPEDCDRLAMETVSFLAPKLQRQILTSSSRNHYMQHKLALVVARVARVMRRHAQASGFTPVSLELSFGPGQPIPPLQFSLKNGCRMEIVGRIDRVDKAEDPDHRLLLRIIDYKSGSTDLSLADVYYGLALQMLTYLDVVLTYSKQWLGVQAEPAGVLYFHVHNPFLRLSDKLAPDALEDELYKSFKMKGLLSEDKAALRLTDNIAEGGHSAIAPFGLKKNGEFYKGSSVAGTEEFDRLRNHTKNMMKQVGDRITDGDVRIAPYRLKDRVPCTYCLYRPVCQFDQSQPGNAFRQLKKLPDDQILLMLKEEKSDPNDNEA</sequence>
<dbReference type="RefSeq" id="WP_188801755.1">
    <property type="nucleotide sequence ID" value="NZ_BMOK01000002.1"/>
</dbReference>
<evidence type="ECO:0000259" key="15">
    <source>
        <dbReference type="PROSITE" id="PS51217"/>
    </source>
</evidence>
<keyword evidence="13 14" id="KW-0234">DNA repair</keyword>
<dbReference type="PROSITE" id="PS51217">
    <property type="entry name" value="UVRD_HELICASE_CTER"/>
    <property type="match status" value="1"/>
</dbReference>
<dbReference type="GO" id="GO:0005524">
    <property type="term" value="F:ATP binding"/>
    <property type="evidence" value="ECO:0007669"/>
    <property type="project" value="UniProtKB-UniRule"/>
</dbReference>
<reference evidence="16" key="2">
    <citation type="submission" date="2020-09" db="EMBL/GenBank/DDBJ databases">
        <authorList>
            <person name="Sun Q."/>
            <person name="Ohkuma M."/>
        </authorList>
    </citation>
    <scope>NUCLEOTIDE SEQUENCE</scope>
    <source>
        <strain evidence="16">JCM 15325</strain>
    </source>
</reference>
<dbReference type="EMBL" id="BMOK01000002">
    <property type="protein sequence ID" value="GGL46067.1"/>
    <property type="molecule type" value="Genomic_DNA"/>
</dbReference>
<dbReference type="InterPro" id="IPR014140">
    <property type="entry name" value="DNA_helicase_suAddB"/>
</dbReference>
<evidence type="ECO:0000256" key="7">
    <source>
        <dbReference type="ARBA" id="ARBA00022806"/>
    </source>
</evidence>
<comment type="cofactor">
    <cofactor evidence="14">
        <name>Mg(2+)</name>
        <dbReference type="ChEBI" id="CHEBI:18420"/>
    </cofactor>
</comment>
<reference evidence="16" key="1">
    <citation type="journal article" date="2014" name="Int. J. Syst. Evol. Microbiol.">
        <title>Complete genome sequence of Corynebacterium casei LMG S-19264T (=DSM 44701T), isolated from a smear-ripened cheese.</title>
        <authorList>
            <consortium name="US DOE Joint Genome Institute (JGI-PGF)"/>
            <person name="Walter F."/>
            <person name="Albersmeier A."/>
            <person name="Kalinowski J."/>
            <person name="Ruckert C."/>
        </authorList>
    </citation>
    <scope>NUCLEOTIDE SEQUENCE</scope>
    <source>
        <strain evidence="16">JCM 15325</strain>
    </source>
</reference>
<dbReference type="Proteomes" id="UP000654670">
    <property type="component" value="Unassembled WGS sequence"/>
</dbReference>
<feature type="binding site" evidence="14">
    <location>
        <position position="1130"/>
    </location>
    <ligand>
        <name>[4Fe-4S] cluster</name>
        <dbReference type="ChEBI" id="CHEBI:49883"/>
    </ligand>
</feature>
<keyword evidence="8 14" id="KW-0269">Exonuclease</keyword>
<keyword evidence="1 14" id="KW-0004">4Fe-4S</keyword>
<dbReference type="Pfam" id="PF21445">
    <property type="entry name" value="ADDB_N"/>
    <property type="match status" value="1"/>
</dbReference>
<dbReference type="PANTHER" id="PTHR30591">
    <property type="entry name" value="RECBCD ENZYME SUBUNIT RECC"/>
    <property type="match status" value="1"/>
</dbReference>
<dbReference type="InterPro" id="IPR049035">
    <property type="entry name" value="ADDB_N"/>
</dbReference>
<dbReference type="Gene3D" id="6.10.140.1030">
    <property type="match status" value="1"/>
</dbReference>
<dbReference type="InterPro" id="IPR038726">
    <property type="entry name" value="PDDEXK_AddAB-type"/>
</dbReference>
<protein>
    <recommendedName>
        <fullName evidence="14">ATP-dependent helicase/deoxyribonuclease subunit B</fullName>
        <ecNumber evidence="14">3.1.-.-</ecNumber>
    </recommendedName>
    <alternativeName>
        <fullName evidence="14">ATP-dependent helicase/nuclease subunit AddB</fullName>
    </alternativeName>
</protein>
<keyword evidence="5 14" id="KW-0227">DNA damage</keyword>
<keyword evidence="7 14" id="KW-0347">Helicase</keyword>
<evidence type="ECO:0000256" key="10">
    <source>
        <dbReference type="ARBA" id="ARBA00023004"/>
    </source>
</evidence>
<dbReference type="SUPFAM" id="SSF52540">
    <property type="entry name" value="P-loop containing nucleoside triphosphate hydrolases"/>
    <property type="match status" value="2"/>
</dbReference>
<dbReference type="GO" id="GO:0000724">
    <property type="term" value="P:double-strand break repair via homologous recombination"/>
    <property type="evidence" value="ECO:0007669"/>
    <property type="project" value="UniProtKB-UniRule"/>
</dbReference>
<dbReference type="InterPro" id="IPR027417">
    <property type="entry name" value="P-loop_NTPase"/>
</dbReference>
<dbReference type="Pfam" id="PF12705">
    <property type="entry name" value="PDDEXK_1"/>
    <property type="match status" value="1"/>
</dbReference>
<keyword evidence="10 14" id="KW-0408">Iron</keyword>
<evidence type="ECO:0000256" key="11">
    <source>
        <dbReference type="ARBA" id="ARBA00023014"/>
    </source>
</evidence>
<evidence type="ECO:0000256" key="5">
    <source>
        <dbReference type="ARBA" id="ARBA00022763"/>
    </source>
</evidence>
<keyword evidence="11 14" id="KW-0411">Iron-sulfur</keyword>
<dbReference type="GO" id="GO:0008409">
    <property type="term" value="F:5'-3' exonuclease activity"/>
    <property type="evidence" value="ECO:0007669"/>
    <property type="project" value="UniProtKB-UniRule"/>
</dbReference>
<keyword evidence="6 14" id="KW-0378">Hydrolase</keyword>
<evidence type="ECO:0000256" key="9">
    <source>
        <dbReference type="ARBA" id="ARBA00022840"/>
    </source>
</evidence>
<dbReference type="Gene3D" id="3.40.50.300">
    <property type="entry name" value="P-loop containing nucleotide triphosphate hydrolases"/>
    <property type="match status" value="3"/>
</dbReference>
<evidence type="ECO:0000256" key="2">
    <source>
        <dbReference type="ARBA" id="ARBA00022722"/>
    </source>
</evidence>
<evidence type="ECO:0000256" key="12">
    <source>
        <dbReference type="ARBA" id="ARBA00023125"/>
    </source>
</evidence>